<evidence type="ECO:0000313" key="4">
    <source>
        <dbReference type="Proteomes" id="UP000002943"/>
    </source>
</evidence>
<proteinExistence type="predicted"/>
<name>E3BNS1_9VIBR</name>
<dbReference type="PANTHER" id="PTHR38033:SF1">
    <property type="entry name" value="DOTU FAMILY TYPE IV_VI SECRETION SYSTEM PROTEIN"/>
    <property type="match status" value="1"/>
</dbReference>
<keyword evidence="1" id="KW-1133">Transmembrane helix</keyword>
<dbReference type="InterPro" id="IPR036680">
    <property type="entry name" value="SPOR-like_sf"/>
</dbReference>
<dbReference type="Pfam" id="PF05036">
    <property type="entry name" value="SPOR"/>
    <property type="match status" value="1"/>
</dbReference>
<evidence type="ECO:0000256" key="1">
    <source>
        <dbReference type="SAM" id="Phobius"/>
    </source>
</evidence>
<dbReference type="InterPro" id="IPR038522">
    <property type="entry name" value="T4/T6SS_DotU_sf"/>
</dbReference>
<organism evidence="3 4">
    <name type="scientific">Vibrio caribbeanicus ATCC BAA-2122</name>
    <dbReference type="NCBI Taxonomy" id="796620"/>
    <lineage>
        <taxon>Bacteria</taxon>
        <taxon>Pseudomonadati</taxon>
        <taxon>Pseudomonadota</taxon>
        <taxon>Gammaproteobacteria</taxon>
        <taxon>Vibrionales</taxon>
        <taxon>Vibrionaceae</taxon>
        <taxon>Vibrio</taxon>
    </lineage>
</organism>
<keyword evidence="1" id="KW-0472">Membrane</keyword>
<dbReference type="eggNOG" id="COG3455">
    <property type="taxonomic scope" value="Bacteria"/>
</dbReference>
<keyword evidence="1" id="KW-0812">Transmembrane</keyword>
<gene>
    <name evidence="3" type="ORF">VIBC2010_14809</name>
</gene>
<evidence type="ECO:0000259" key="2">
    <source>
        <dbReference type="PROSITE" id="PS51724"/>
    </source>
</evidence>
<dbReference type="Gene3D" id="1.25.40.590">
    <property type="entry name" value="Type IV / VI secretion system, DotU"/>
    <property type="match status" value="1"/>
</dbReference>
<dbReference type="GO" id="GO:0042834">
    <property type="term" value="F:peptidoglycan binding"/>
    <property type="evidence" value="ECO:0007669"/>
    <property type="project" value="InterPro"/>
</dbReference>
<keyword evidence="4" id="KW-1185">Reference proteome</keyword>
<dbReference type="InterPro" id="IPR017732">
    <property type="entry name" value="T4/T6SS_DotU"/>
</dbReference>
<sequence length="403" mass="46716">MNHLDDETLVWDTKQSEFLSKQDDTDESHWLPVSESRGRSEFLYHFDKAENQLFNISSELFSITLKISTLPEPEDVSALRRQLVGLINDIKIKGADLTYPVAVIDKLCFLYAVVLDELIIYTSWGEFRGWENKTLLSELFGMRNGGELFFTVSEKAIRQPHKMIDLLEVIYAFVNIGFKGQYREAGNEQLKIFTQQLQQVLGKYRPTSNIFCHTRAKLPKSRKPTRRKRYLATTVFFSCLIATSIALTHFWYEKSYDQRARDFEKLANFSNRYIMSGEVKDIIFVSKNLKVDSESMQREPLIVSPDTRQNDSKSQTAALLVQLATFSTQDNADKFISKLPSSKYSPKVEQIGSYFRVIVESNSTQEAYQIKLWYTEKEQLKPIVVRNTRTEDKKLGDYDIDSK</sequence>
<feature type="domain" description="SPOR" evidence="2">
    <location>
        <begin position="313"/>
        <end position="387"/>
    </location>
</feature>
<dbReference type="PANTHER" id="PTHR38033">
    <property type="entry name" value="MEMBRANE PROTEIN-RELATED"/>
    <property type="match status" value="1"/>
</dbReference>
<dbReference type="RefSeq" id="WP_009602667.1">
    <property type="nucleotide sequence ID" value="NZ_AEIU01000096.1"/>
</dbReference>
<dbReference type="STRING" id="796620.VIBC2010_14809"/>
<dbReference type="Gene3D" id="3.30.70.1070">
    <property type="entry name" value="Sporulation related repeat"/>
    <property type="match status" value="1"/>
</dbReference>
<dbReference type="InterPro" id="IPR007730">
    <property type="entry name" value="SPOR-like_dom"/>
</dbReference>
<evidence type="ECO:0000313" key="3">
    <source>
        <dbReference type="EMBL" id="EFP95315.1"/>
    </source>
</evidence>
<dbReference type="Pfam" id="PF09850">
    <property type="entry name" value="DotU"/>
    <property type="match status" value="1"/>
</dbReference>
<dbReference type="EMBL" id="AEIU01000096">
    <property type="protein sequence ID" value="EFP95315.1"/>
    <property type="molecule type" value="Genomic_DNA"/>
</dbReference>
<accession>E3BNS1</accession>
<dbReference type="NCBIfam" id="NF038228">
    <property type="entry name" value="IcmH_DotU_IVB"/>
    <property type="match status" value="1"/>
</dbReference>
<reference evidence="3 4" key="1">
    <citation type="journal article" date="2012" name="Int. J. Syst. Evol. Microbiol.">
        <title>Vibrio caribbeanicus sp. nov., isolated from the marine sponge Scleritoderma cyanea.</title>
        <authorList>
            <person name="Hoffmann M."/>
            <person name="Monday S.R."/>
            <person name="Allard M.W."/>
            <person name="Strain E.A."/>
            <person name="Whittaker P."/>
            <person name="Naum M."/>
            <person name="McCarthy P.J."/>
            <person name="Lopez J.V."/>
            <person name="Fischer M."/>
            <person name="Brown E.W."/>
        </authorList>
    </citation>
    <scope>NUCLEOTIDE SEQUENCE [LARGE SCALE GENOMIC DNA]</scope>
    <source>
        <strain evidence="3 4">ATCC BAA-2122</strain>
    </source>
</reference>
<dbReference type="Proteomes" id="UP000002943">
    <property type="component" value="Unassembled WGS sequence"/>
</dbReference>
<dbReference type="NCBIfam" id="TIGR03349">
    <property type="entry name" value="IV_VI_DotU"/>
    <property type="match status" value="1"/>
</dbReference>
<comment type="caution">
    <text evidence="3">The sequence shown here is derived from an EMBL/GenBank/DDBJ whole genome shotgun (WGS) entry which is preliminary data.</text>
</comment>
<dbReference type="OrthoDB" id="345640at2"/>
<dbReference type="PROSITE" id="PS51724">
    <property type="entry name" value="SPOR"/>
    <property type="match status" value="1"/>
</dbReference>
<feature type="transmembrane region" description="Helical" evidence="1">
    <location>
        <begin position="230"/>
        <end position="252"/>
    </location>
</feature>
<dbReference type="SUPFAM" id="SSF110997">
    <property type="entry name" value="Sporulation related repeat"/>
    <property type="match status" value="1"/>
</dbReference>
<dbReference type="AlphaFoldDB" id="E3BNS1"/>
<protein>
    <recommendedName>
        <fullName evidence="2">SPOR domain-containing protein</fullName>
    </recommendedName>
</protein>